<reference evidence="1" key="1">
    <citation type="submission" date="2019-04" db="EMBL/GenBank/DDBJ databases">
        <title>Evolution of Biomass-Degrading Anaerobic Consortia Revealed by Metagenomics.</title>
        <authorList>
            <person name="Peng X."/>
        </authorList>
    </citation>
    <scope>NUCLEOTIDE SEQUENCE</scope>
    <source>
        <strain evidence="1">SIG13</strain>
    </source>
</reference>
<dbReference type="EMBL" id="SUTF01000005">
    <property type="protein sequence ID" value="MBE6510575.1"/>
    <property type="molecule type" value="Genomic_DNA"/>
</dbReference>
<name>A0A8T3VRJ6_9EURY</name>
<proteinExistence type="predicted"/>
<dbReference type="AlphaFoldDB" id="A0A8T3VRJ6"/>
<evidence type="ECO:0000313" key="2">
    <source>
        <dbReference type="Proteomes" id="UP000713479"/>
    </source>
</evidence>
<sequence>MYKGDFIQEYIQEHLDEKMKEAIQKGREEGKIDLIENELKKEIMNVDYAIEELITLKCETKKISQITGLTEKEIQNSYINEQNNNQNFKN</sequence>
<protein>
    <submittedName>
        <fullName evidence="1">Uncharacterized protein</fullName>
    </submittedName>
</protein>
<comment type="caution">
    <text evidence="1">The sequence shown here is derived from an EMBL/GenBank/DDBJ whole genome shotgun (WGS) entry which is preliminary data.</text>
</comment>
<dbReference type="Proteomes" id="UP000713479">
    <property type="component" value="Unassembled WGS sequence"/>
</dbReference>
<evidence type="ECO:0000313" key="1">
    <source>
        <dbReference type="EMBL" id="MBE6510575.1"/>
    </source>
</evidence>
<gene>
    <name evidence="1" type="ORF">E7Z74_04845</name>
</gene>
<organism evidence="1 2">
    <name type="scientific">Methanobrevibacter millerae</name>
    <dbReference type="NCBI Taxonomy" id="230361"/>
    <lineage>
        <taxon>Archaea</taxon>
        <taxon>Methanobacteriati</taxon>
        <taxon>Methanobacteriota</taxon>
        <taxon>Methanomada group</taxon>
        <taxon>Methanobacteria</taxon>
        <taxon>Methanobacteriales</taxon>
        <taxon>Methanobacteriaceae</taxon>
        <taxon>Methanobrevibacter</taxon>
    </lineage>
</organism>
<accession>A0A8T3VRJ6</accession>